<dbReference type="RefSeq" id="WP_235323899.1">
    <property type="nucleotide sequence ID" value="NZ_JAFBIT010000003.1"/>
</dbReference>
<comment type="caution">
    <text evidence="1">The sequence shown here is derived from an EMBL/GenBank/DDBJ whole genome shotgun (WGS) entry which is preliminary data.</text>
</comment>
<dbReference type="EMBL" id="JAFBIT010000003">
    <property type="protein sequence ID" value="MCF2652855.1"/>
    <property type="molecule type" value="Genomic_DNA"/>
</dbReference>
<accession>A0ABS9CQ27</accession>
<keyword evidence="2" id="KW-1185">Reference proteome</keyword>
<proteinExistence type="predicted"/>
<gene>
    <name evidence="1" type="ORF">JQM67_09600</name>
</gene>
<organism evidence="1 2">
    <name type="scientific">Anaeromassilibacillus senegalensis</name>
    <dbReference type="NCBI Taxonomy" id="1673717"/>
    <lineage>
        <taxon>Bacteria</taxon>
        <taxon>Bacillati</taxon>
        <taxon>Bacillota</taxon>
        <taxon>Clostridia</taxon>
        <taxon>Eubacteriales</taxon>
        <taxon>Acutalibacteraceae</taxon>
        <taxon>Anaeromassilibacillus</taxon>
    </lineage>
</organism>
<name>A0ABS9CQ27_9FIRM</name>
<sequence>MKDKERLADLQEKILAEQVRYEPAREVALTLREIGEMGQRTLTGKMAVSKDDYQISVCCFGRRPAPRSIII</sequence>
<evidence type="ECO:0000313" key="2">
    <source>
        <dbReference type="Proteomes" id="UP001299220"/>
    </source>
</evidence>
<dbReference type="Proteomes" id="UP001299220">
    <property type="component" value="Unassembled WGS sequence"/>
</dbReference>
<protein>
    <submittedName>
        <fullName evidence="1">Uncharacterized protein</fullName>
    </submittedName>
</protein>
<evidence type="ECO:0000313" key="1">
    <source>
        <dbReference type="EMBL" id="MCF2652855.1"/>
    </source>
</evidence>
<reference evidence="1 2" key="1">
    <citation type="submission" date="2020-12" db="EMBL/GenBank/DDBJ databases">
        <title>Whole genome sequences of gut porcine anaerobes.</title>
        <authorList>
            <person name="Kubasova T."/>
            <person name="Jahodarova E."/>
            <person name="Rychlik I."/>
        </authorList>
    </citation>
    <scope>NUCLEOTIDE SEQUENCE [LARGE SCALE GENOMIC DNA]</scope>
    <source>
        <strain evidence="1 2">An867</strain>
    </source>
</reference>